<dbReference type="Proteomes" id="UP000294824">
    <property type="component" value="Unassembled WGS sequence"/>
</dbReference>
<evidence type="ECO:0000256" key="2">
    <source>
        <dbReference type="ARBA" id="ARBA00023015"/>
    </source>
</evidence>
<evidence type="ECO:0000256" key="3">
    <source>
        <dbReference type="ARBA" id="ARBA00023163"/>
    </source>
</evidence>
<evidence type="ECO:0000313" key="6">
    <source>
        <dbReference type="EMBL" id="TDY60645.1"/>
    </source>
</evidence>
<feature type="domain" description="KOW" evidence="4">
    <location>
        <begin position="108"/>
        <end position="135"/>
    </location>
</feature>
<accession>A0A4R8MA03</accession>
<proteinExistence type="predicted"/>
<accession>A0A090WA24</accession>
<evidence type="ECO:0000313" key="7">
    <source>
        <dbReference type="Proteomes" id="UP000029644"/>
    </source>
</evidence>
<dbReference type="InterPro" id="IPR043425">
    <property type="entry name" value="NusG-like"/>
</dbReference>
<gene>
    <name evidence="6" type="ORF">DFQ06_3226</name>
    <name evidence="5" type="ORF">JCM19300_514</name>
</gene>
<evidence type="ECO:0000313" key="8">
    <source>
        <dbReference type="Proteomes" id="UP000294824"/>
    </source>
</evidence>
<organism evidence="5 7">
    <name type="scientific">Algibacter lectus</name>
    <dbReference type="NCBI Taxonomy" id="221126"/>
    <lineage>
        <taxon>Bacteria</taxon>
        <taxon>Pseudomonadati</taxon>
        <taxon>Bacteroidota</taxon>
        <taxon>Flavobacteriia</taxon>
        <taxon>Flavobacteriales</taxon>
        <taxon>Flavobacteriaceae</taxon>
        <taxon>Algibacter</taxon>
    </lineage>
</organism>
<dbReference type="RefSeq" id="WP_042506192.1">
    <property type="nucleotide sequence ID" value="NZ_BBNQ01000018.1"/>
</dbReference>
<dbReference type="EMBL" id="SORL01000011">
    <property type="protein sequence ID" value="TDY60645.1"/>
    <property type="molecule type" value="Genomic_DNA"/>
</dbReference>
<name>A0A090WA24_9FLAO</name>
<dbReference type="InterPro" id="IPR006645">
    <property type="entry name" value="NGN-like_dom"/>
</dbReference>
<reference evidence="5 7" key="1">
    <citation type="journal article" date="2014" name="Genome Announc.">
        <title>Draft Genome Sequences of Marine Flavobacterium Algibacter lectus Strains SS8 and NR4.</title>
        <authorList>
            <person name="Takatani N."/>
            <person name="Nakanishi M."/>
            <person name="Meirelles P."/>
            <person name="Mino S."/>
            <person name="Suda W."/>
            <person name="Oshima K."/>
            <person name="Hattori M."/>
            <person name="Ohkuma M."/>
            <person name="Hosokawa M."/>
            <person name="Miyashita K."/>
            <person name="Thompson F.L."/>
            <person name="Niwa A."/>
            <person name="Sawabe T."/>
            <person name="Sawabe T."/>
        </authorList>
    </citation>
    <scope>NUCLEOTIDE SEQUENCE [LARGE SCALE GENOMIC DNA]</scope>
    <source>
        <strain evidence="5 7">JCM 19300</strain>
    </source>
</reference>
<keyword evidence="1" id="KW-0889">Transcription antitermination</keyword>
<dbReference type="InterPro" id="IPR005824">
    <property type="entry name" value="KOW"/>
</dbReference>
<dbReference type="Proteomes" id="UP000029644">
    <property type="component" value="Unassembled WGS sequence"/>
</dbReference>
<dbReference type="Pfam" id="PF02357">
    <property type="entry name" value="NusG"/>
    <property type="match status" value="1"/>
</dbReference>
<keyword evidence="3" id="KW-0804">Transcription</keyword>
<keyword evidence="8" id="KW-1185">Reference proteome</keyword>
<comment type="caution">
    <text evidence="5">The sequence shown here is derived from an EMBL/GenBank/DDBJ whole genome shotgun (WGS) entry which is preliminary data.</text>
</comment>
<protein>
    <submittedName>
        <fullName evidence="6">Transcription antitermination factor NusG</fullName>
    </submittedName>
    <submittedName>
        <fullName evidence="5">Transcriptional activator RfaH</fullName>
    </submittedName>
</protein>
<dbReference type="PANTHER" id="PTHR30265:SF4">
    <property type="entry name" value="KOW MOTIF FAMILY PROTEIN, EXPRESSED"/>
    <property type="match status" value="1"/>
</dbReference>
<dbReference type="CDD" id="cd09895">
    <property type="entry name" value="NGN_SP_UpxY"/>
    <property type="match status" value="1"/>
</dbReference>
<dbReference type="Gene3D" id="3.30.70.940">
    <property type="entry name" value="NusG, N-terminal domain"/>
    <property type="match status" value="1"/>
</dbReference>
<reference evidence="6 8" key="2">
    <citation type="submission" date="2019-03" db="EMBL/GenBank/DDBJ databases">
        <title>Genomic Encyclopedia of Type Strains, Phase III (KMG-III): the genomes of soil and plant-associated and newly described type strains.</title>
        <authorList>
            <person name="Whitman W."/>
        </authorList>
    </citation>
    <scope>NUCLEOTIDE SEQUENCE [LARGE SCALE GENOMIC DNA]</scope>
    <source>
        <strain evidence="6 8">CECT 8301</strain>
    </source>
</reference>
<dbReference type="EMBL" id="BBNQ01000018">
    <property type="protein sequence ID" value="GAL64377.1"/>
    <property type="molecule type" value="Genomic_DNA"/>
</dbReference>
<dbReference type="InterPro" id="IPR008991">
    <property type="entry name" value="Translation_prot_SH3-like_sf"/>
</dbReference>
<dbReference type="AlphaFoldDB" id="A0A090WA24"/>
<evidence type="ECO:0000259" key="4">
    <source>
        <dbReference type="SMART" id="SM00739"/>
    </source>
</evidence>
<evidence type="ECO:0000256" key="1">
    <source>
        <dbReference type="ARBA" id="ARBA00022814"/>
    </source>
</evidence>
<sequence>MIWNVIYVKPRTEKKVEAALLKMGIKAYCPVVTEIHQWSDRKKKVEVPLLKSYVFVQLNNNERDLVFQVANVVRYLFWLGKPAIVRDNEITIMQNWLVAQNTTFTVESIQPGDRIAIKTGPFKGEKGLVKEISKNRIQLLLLDLEMKITLNRA</sequence>
<dbReference type="SUPFAM" id="SSF82679">
    <property type="entry name" value="N-utilization substance G protein NusG, N-terminal domain"/>
    <property type="match status" value="1"/>
</dbReference>
<dbReference type="GO" id="GO:0031564">
    <property type="term" value="P:transcription antitermination"/>
    <property type="evidence" value="ECO:0007669"/>
    <property type="project" value="UniProtKB-KW"/>
</dbReference>
<dbReference type="SUPFAM" id="SSF50104">
    <property type="entry name" value="Translation proteins SH3-like domain"/>
    <property type="match status" value="1"/>
</dbReference>
<evidence type="ECO:0000313" key="5">
    <source>
        <dbReference type="EMBL" id="GAL64377.1"/>
    </source>
</evidence>
<keyword evidence="2" id="KW-0805">Transcription regulation</keyword>
<dbReference type="InterPro" id="IPR036735">
    <property type="entry name" value="NGN_dom_sf"/>
</dbReference>
<dbReference type="PANTHER" id="PTHR30265">
    <property type="entry name" value="RHO-INTERACTING TRANSCRIPTION TERMINATION FACTOR NUSG"/>
    <property type="match status" value="1"/>
</dbReference>
<dbReference type="NCBIfam" id="NF033644">
    <property type="entry name" value="antiterm_UpxY"/>
    <property type="match status" value="1"/>
</dbReference>
<dbReference type="GO" id="GO:0006354">
    <property type="term" value="P:DNA-templated transcription elongation"/>
    <property type="evidence" value="ECO:0007669"/>
    <property type="project" value="InterPro"/>
</dbReference>
<dbReference type="OrthoDB" id="9796143at2"/>
<dbReference type="SMART" id="SM00739">
    <property type="entry name" value="KOW"/>
    <property type="match status" value="1"/>
</dbReference>